<dbReference type="PANTHER" id="PTHR13134">
    <property type="entry name" value="TRAFFICKING PROTEIN PARTICLE COMPLEX SUBUNIT 13"/>
    <property type="match status" value="1"/>
</dbReference>
<dbReference type="EMBL" id="HG994584">
    <property type="protein sequence ID" value="CAF2952897.1"/>
    <property type="molecule type" value="Genomic_DNA"/>
</dbReference>
<comment type="similarity">
    <text evidence="1">Belongs to the TRAPPC13 family.</text>
</comment>
<dbReference type="InterPro" id="IPR055427">
    <property type="entry name" value="TRAPPC13_N"/>
</dbReference>
<organism evidence="5 6">
    <name type="scientific">Lepeophtheirus salmonis</name>
    <name type="common">Salmon louse</name>
    <name type="synonym">Caligus salmonis</name>
    <dbReference type="NCBI Taxonomy" id="72036"/>
    <lineage>
        <taxon>Eukaryota</taxon>
        <taxon>Metazoa</taxon>
        <taxon>Ecdysozoa</taxon>
        <taxon>Arthropoda</taxon>
        <taxon>Crustacea</taxon>
        <taxon>Multicrustacea</taxon>
        <taxon>Hexanauplia</taxon>
        <taxon>Copepoda</taxon>
        <taxon>Siphonostomatoida</taxon>
        <taxon>Caligidae</taxon>
        <taxon>Lepeophtheirus</taxon>
    </lineage>
</organism>
<feature type="domain" description="Trafficking protein particle complex subunit 13 N-terminal" evidence="2">
    <location>
        <begin position="32"/>
        <end position="174"/>
    </location>
</feature>
<proteinExistence type="inferred from homology"/>
<name>A0A7R8CWF1_LEPSM</name>
<evidence type="ECO:0000313" key="5">
    <source>
        <dbReference type="EMBL" id="CAF2952897.1"/>
    </source>
</evidence>
<feature type="domain" description="Trafficking protein particle complex subunit 13 middle" evidence="4">
    <location>
        <begin position="200"/>
        <end position="269"/>
    </location>
</feature>
<sequence>MNDLILNNFSGMLISFSAGEERSKLKDGVYFMRLSRPRFSQNLLITDDSKNALSGIMSSEHLKDPASCKDLPEAALGRLLVLPQSFGMLYLGETFSCYISLHNDSTEGCMSISLKCDLQTTVHRITLYPPNNSKDSVIQNQLLPGDSIDHVLNYEVKDLGTHILVCEVFYSSSKSANFHSSDDNEVFVEATIQNATTGYEDNSVFGTVNCLQANDSRQYIFCLTPKSNSKSDHKLLKSIIAVGKIDVIWRTNLGERGRIKTSQLQRSPPAFNFTAKIYNNSERTLELDASSVDKDKSRMMWIGTTSQKLGLLQPDGCMDLNLSVVPLDTGLQVISGIRITDNLLKRTYEFDDQNQVFCHKSKNLIISTLGLGIIRPRSLVSLHSGVGDPDKNKPPKFVNGIINACFVELFADRLFDKQFIGGTSSTNEIFYNLIWDHCPKTTSVGRMRKELAVYDATLLQEAISVCTVWLATDSESSIALRSSELDIFQ</sequence>
<evidence type="ECO:0000259" key="2">
    <source>
        <dbReference type="Pfam" id="PF06159"/>
    </source>
</evidence>
<dbReference type="GO" id="GO:1990072">
    <property type="term" value="C:TRAPPIII protein complex"/>
    <property type="evidence" value="ECO:0007669"/>
    <property type="project" value="TreeGrafter"/>
</dbReference>
<accession>A0A7R8CWF1</accession>
<evidence type="ECO:0000313" key="6">
    <source>
        <dbReference type="Proteomes" id="UP000675881"/>
    </source>
</evidence>
<dbReference type="InterPro" id="IPR010378">
    <property type="entry name" value="TRAPPC13"/>
</dbReference>
<dbReference type="Pfam" id="PF23643">
    <property type="entry name" value="TRAPPC13_C"/>
    <property type="match status" value="1"/>
</dbReference>
<dbReference type="OrthoDB" id="10250284at2759"/>
<protein>
    <submittedName>
        <fullName evidence="5">TRAPPC13</fullName>
    </submittedName>
</protein>
<dbReference type="Pfam" id="PF06159">
    <property type="entry name" value="TRAPPC13_N"/>
    <property type="match status" value="1"/>
</dbReference>
<dbReference type="AlphaFoldDB" id="A0A7R8CWF1"/>
<dbReference type="InterPro" id="IPR055428">
    <property type="entry name" value="TRAPPC13_C"/>
</dbReference>
<evidence type="ECO:0000256" key="1">
    <source>
        <dbReference type="ARBA" id="ARBA00010785"/>
    </source>
</evidence>
<dbReference type="Proteomes" id="UP000675881">
    <property type="component" value="Chromosome 5"/>
</dbReference>
<dbReference type="Pfam" id="PF23647">
    <property type="entry name" value="TRAPPC13_M"/>
    <property type="match status" value="1"/>
</dbReference>
<gene>
    <name evidence="5" type="ORF">LSAA_10010</name>
</gene>
<feature type="domain" description="Trafficking protein particle complex subunit 13 C-terminal" evidence="3">
    <location>
        <begin position="270"/>
        <end position="357"/>
    </location>
</feature>
<dbReference type="InterPro" id="IPR055429">
    <property type="entry name" value="TRAPPC13_M"/>
</dbReference>
<dbReference type="PANTHER" id="PTHR13134:SF3">
    <property type="entry name" value="TRAFFICKING PROTEIN PARTICLE COMPLEX SUBUNIT 13"/>
    <property type="match status" value="1"/>
</dbReference>
<evidence type="ECO:0000259" key="4">
    <source>
        <dbReference type="Pfam" id="PF23647"/>
    </source>
</evidence>
<evidence type="ECO:0000259" key="3">
    <source>
        <dbReference type="Pfam" id="PF23643"/>
    </source>
</evidence>
<reference evidence="5" key="1">
    <citation type="submission" date="2021-02" db="EMBL/GenBank/DDBJ databases">
        <authorList>
            <person name="Bekaert M."/>
        </authorList>
    </citation>
    <scope>NUCLEOTIDE SEQUENCE</scope>
    <source>
        <strain evidence="5">IoA-00</strain>
    </source>
</reference>
<keyword evidence="6" id="KW-1185">Reference proteome</keyword>